<keyword evidence="1" id="KW-1133">Transmembrane helix</keyword>
<evidence type="ECO:0000313" key="3">
    <source>
        <dbReference type="Proteomes" id="UP001165962"/>
    </source>
</evidence>
<keyword evidence="1" id="KW-0812">Transmembrane</keyword>
<dbReference type="Pfam" id="PF03845">
    <property type="entry name" value="Spore_permease"/>
    <property type="match status" value="1"/>
</dbReference>
<dbReference type="InterPro" id="IPR004761">
    <property type="entry name" value="Spore_GerAB"/>
</dbReference>
<keyword evidence="1" id="KW-0472">Membrane</keyword>
<comment type="caution">
    <text evidence="2">The sequence shown here is derived from an EMBL/GenBank/DDBJ whole genome shotgun (WGS) entry which is preliminary data.</text>
</comment>
<dbReference type="RefSeq" id="WP_166153288.1">
    <property type="nucleotide sequence ID" value="NZ_JAAOIW010000010.1"/>
</dbReference>
<feature type="transmembrane region" description="Helical" evidence="1">
    <location>
        <begin position="32"/>
        <end position="51"/>
    </location>
</feature>
<protein>
    <submittedName>
        <fullName evidence="2">GerAB/ArcD/ProY family transporter</fullName>
    </submittedName>
</protein>
<keyword evidence="3" id="KW-1185">Reference proteome</keyword>
<feature type="transmembrane region" description="Helical" evidence="1">
    <location>
        <begin position="134"/>
        <end position="155"/>
    </location>
</feature>
<accession>A0ABX0JH21</accession>
<feature type="transmembrane region" description="Helical" evidence="1">
    <location>
        <begin position="334"/>
        <end position="353"/>
    </location>
</feature>
<feature type="transmembrane region" description="Helical" evidence="1">
    <location>
        <begin position="175"/>
        <end position="199"/>
    </location>
</feature>
<organism evidence="2 3">
    <name type="scientific">Paenibacillus agricola</name>
    <dbReference type="NCBI Taxonomy" id="2716264"/>
    <lineage>
        <taxon>Bacteria</taxon>
        <taxon>Bacillati</taxon>
        <taxon>Bacillota</taxon>
        <taxon>Bacilli</taxon>
        <taxon>Bacillales</taxon>
        <taxon>Paenibacillaceae</taxon>
        <taxon>Paenibacillus</taxon>
    </lineage>
</organism>
<proteinExistence type="predicted"/>
<feature type="transmembrane region" description="Helical" evidence="1">
    <location>
        <begin position="303"/>
        <end position="322"/>
    </location>
</feature>
<feature type="transmembrane region" description="Helical" evidence="1">
    <location>
        <begin position="211"/>
        <end position="236"/>
    </location>
</feature>
<dbReference type="Proteomes" id="UP001165962">
    <property type="component" value="Unassembled WGS sequence"/>
</dbReference>
<feature type="transmembrane region" description="Helical" evidence="1">
    <location>
        <begin position="71"/>
        <end position="90"/>
    </location>
</feature>
<evidence type="ECO:0000313" key="2">
    <source>
        <dbReference type="EMBL" id="NHN32985.1"/>
    </source>
</evidence>
<feature type="transmembrane region" description="Helical" evidence="1">
    <location>
        <begin position="110"/>
        <end position="127"/>
    </location>
</feature>
<feature type="transmembrane region" description="Helical" evidence="1">
    <location>
        <begin position="7"/>
        <end position="26"/>
    </location>
</feature>
<evidence type="ECO:0000256" key="1">
    <source>
        <dbReference type="SAM" id="Phobius"/>
    </source>
</evidence>
<reference evidence="2" key="1">
    <citation type="submission" date="2020-03" db="EMBL/GenBank/DDBJ databases">
        <title>Draft sequencing of Paenibacilllus sp. S3N08.</title>
        <authorList>
            <person name="Kim D.-U."/>
        </authorList>
    </citation>
    <scope>NUCLEOTIDE SEQUENCE</scope>
    <source>
        <strain evidence="2">S3N08</strain>
    </source>
</reference>
<name>A0ABX0JH21_9BACL</name>
<feature type="transmembrane region" description="Helical" evidence="1">
    <location>
        <begin position="263"/>
        <end position="283"/>
    </location>
</feature>
<dbReference type="EMBL" id="JAAOIW010000010">
    <property type="protein sequence ID" value="NHN32985.1"/>
    <property type="molecule type" value="Genomic_DNA"/>
</dbReference>
<sequence length="377" mass="43374">MSRYYYQLIFINTISNSIIFLPKMLIQDRFDGAAMSIVWAIPFGTLLLYLFTKSLMKFESLSMPEILKNHFPRWLQLLIMCTYAPLWYVSGISLLSPAVDISKLLINPEMPLFLVLVLLIGLTTFVIRYQARTILFGLEIFSVGILGGMLFIYIRSLTNLDFNWDSVMEVGMHSLSLPSLFSFAAATYSFTGYLDMVSFNQAFTHRIKIKYFWLIPVSMLIITILSFIIPIGLLGAEAVGKYQYPLITATDSLSLETGIIERVFIIFLVMYMLINIINIIVHWKVSLDLITGLWQHQFGKAHIPIWPILLIFAGIPFFLKFIFNDYELFFVGKYWITLRIVFEVLLVGIYMIAARRKDTLASNLIAKESQSIEHPQI</sequence>
<gene>
    <name evidence="2" type="ORF">G9U52_24525</name>
</gene>